<protein>
    <submittedName>
        <fullName evidence="2">Phosphatidylserine decarboxylase</fullName>
    </submittedName>
</protein>
<evidence type="ECO:0000313" key="2">
    <source>
        <dbReference type="EMBL" id="SDE36796.1"/>
    </source>
</evidence>
<gene>
    <name evidence="2" type="ORF">SAMN05421548_14418</name>
</gene>
<dbReference type="InterPro" id="IPR022237">
    <property type="entry name" value="PsiD-like"/>
</dbReference>
<reference evidence="3" key="1">
    <citation type="submission" date="2016-09" db="EMBL/GenBank/DDBJ databases">
        <authorList>
            <person name="Varghese N."/>
            <person name="Submissions S."/>
        </authorList>
    </citation>
    <scope>NUCLEOTIDE SEQUENCE [LARGE SCALE GENOMIC DNA]</scope>
    <source>
        <strain evidence="3">TNe-862</strain>
    </source>
</reference>
<organism evidence="2 3">
    <name type="scientific">Paraburkholderia lycopersici</name>
    <dbReference type="NCBI Taxonomy" id="416944"/>
    <lineage>
        <taxon>Bacteria</taxon>
        <taxon>Pseudomonadati</taxon>
        <taxon>Pseudomonadota</taxon>
        <taxon>Betaproteobacteria</taxon>
        <taxon>Burkholderiales</taxon>
        <taxon>Burkholderiaceae</taxon>
        <taxon>Paraburkholderia</taxon>
    </lineage>
</organism>
<evidence type="ECO:0000259" key="1">
    <source>
        <dbReference type="Pfam" id="PF12588"/>
    </source>
</evidence>
<keyword evidence="3" id="KW-1185">Reference proteome</keyword>
<feature type="domain" description="L-tryptophan decarboxylase PsiD-like" evidence="1">
    <location>
        <begin position="44"/>
        <end position="170"/>
    </location>
</feature>
<dbReference type="AlphaFoldDB" id="A0A1G7CDM8"/>
<sequence>MGTTTRPNVKARSRLGNWMPQKEQVAADVRLQIAAAARGTPLANVVLELADLVRGDTVPRMNLSRAIDEALRAGFRLGYGNIDQLMTIVDYLTTYAPPLDASVPIATPLNLVLDRPMCMPSGYAVFRDPFFNAQLRNVLSYWCSFVSGPHSRTYLNTQPPHGWFSQRAQETTHLDDYLCERSQPYWGFASWNDFFTRRLREGARPYVRTAPALPRRRFRPQGQFAARARCCLTGAGT</sequence>
<dbReference type="EMBL" id="FMYQ01000044">
    <property type="protein sequence ID" value="SDE36796.1"/>
    <property type="molecule type" value="Genomic_DNA"/>
</dbReference>
<dbReference type="Proteomes" id="UP000198908">
    <property type="component" value="Unassembled WGS sequence"/>
</dbReference>
<accession>A0A1G7CDM8</accession>
<dbReference type="RefSeq" id="WP_092005863.1">
    <property type="nucleotide sequence ID" value="NZ_FMYQ01000044.1"/>
</dbReference>
<dbReference type="OrthoDB" id="9802030at2"/>
<dbReference type="Pfam" id="PF12588">
    <property type="entry name" value="PSDC"/>
    <property type="match status" value="1"/>
</dbReference>
<proteinExistence type="predicted"/>
<evidence type="ECO:0000313" key="3">
    <source>
        <dbReference type="Proteomes" id="UP000198908"/>
    </source>
</evidence>
<dbReference type="STRING" id="416944.SAMN05421548_14418"/>
<name>A0A1G7CDM8_9BURK</name>